<evidence type="ECO:0000313" key="8">
    <source>
        <dbReference type="EMBL" id="GGT94579.1"/>
    </source>
</evidence>
<name>A0A348B1V7_9CREN</name>
<dbReference type="Proteomes" id="UP000276741">
    <property type="component" value="Chromosome"/>
</dbReference>
<dbReference type="KEGG" id="sacd:HS1genome_0548"/>
<protein>
    <submittedName>
        <fullName evidence="7">Transporter</fullName>
    </submittedName>
</protein>
<dbReference type="RefSeq" id="WP_229768174.1">
    <property type="nucleotide sequence ID" value="NZ_AP018553.1"/>
</dbReference>
<dbReference type="Pfam" id="PF02133">
    <property type="entry name" value="Transp_cyt_pur"/>
    <property type="match status" value="1"/>
</dbReference>
<keyword evidence="5 6" id="KW-0472">Membrane</keyword>
<dbReference type="PANTHER" id="PTHR30618">
    <property type="entry name" value="NCS1 FAMILY PURINE/PYRIMIDINE TRANSPORTER"/>
    <property type="match status" value="1"/>
</dbReference>
<dbReference type="GO" id="GO:0005886">
    <property type="term" value="C:plasma membrane"/>
    <property type="evidence" value="ECO:0007669"/>
    <property type="project" value="TreeGrafter"/>
</dbReference>
<dbReference type="EMBL" id="AP018553">
    <property type="protein sequence ID" value="BBD72159.1"/>
    <property type="molecule type" value="Genomic_DNA"/>
</dbReference>
<feature type="transmembrane region" description="Helical" evidence="6">
    <location>
        <begin position="82"/>
        <end position="102"/>
    </location>
</feature>
<organism evidence="7 9">
    <name type="scientific">Sulfodiicoccus acidiphilus</name>
    <dbReference type="NCBI Taxonomy" id="1670455"/>
    <lineage>
        <taxon>Archaea</taxon>
        <taxon>Thermoproteota</taxon>
        <taxon>Thermoprotei</taxon>
        <taxon>Sulfolobales</taxon>
        <taxon>Sulfolobaceae</taxon>
        <taxon>Sulfodiicoccus</taxon>
    </lineage>
</organism>
<evidence type="ECO:0000256" key="5">
    <source>
        <dbReference type="ARBA" id="ARBA00023136"/>
    </source>
</evidence>
<dbReference type="Gene3D" id="1.10.4160.10">
    <property type="entry name" value="Hydantoin permease"/>
    <property type="match status" value="1"/>
</dbReference>
<dbReference type="EMBL" id="BMQS01000008">
    <property type="protein sequence ID" value="GGT94579.1"/>
    <property type="molecule type" value="Genomic_DNA"/>
</dbReference>
<dbReference type="GeneID" id="38666051"/>
<reference evidence="8" key="4">
    <citation type="submission" date="2020-09" db="EMBL/GenBank/DDBJ databases">
        <authorList>
            <person name="Sun Q."/>
            <person name="Ohkuma M."/>
        </authorList>
    </citation>
    <scope>NUCLEOTIDE SEQUENCE</scope>
    <source>
        <strain evidence="8">JCM 31740</strain>
    </source>
</reference>
<dbReference type="GO" id="GO:0015205">
    <property type="term" value="F:nucleobase transmembrane transporter activity"/>
    <property type="evidence" value="ECO:0007669"/>
    <property type="project" value="TreeGrafter"/>
</dbReference>
<feature type="transmembrane region" description="Helical" evidence="6">
    <location>
        <begin position="141"/>
        <end position="162"/>
    </location>
</feature>
<feature type="transmembrane region" description="Helical" evidence="6">
    <location>
        <begin position="298"/>
        <end position="320"/>
    </location>
</feature>
<evidence type="ECO:0000256" key="2">
    <source>
        <dbReference type="ARBA" id="ARBA00008974"/>
    </source>
</evidence>
<evidence type="ECO:0000256" key="6">
    <source>
        <dbReference type="SAM" id="Phobius"/>
    </source>
</evidence>
<reference evidence="8" key="1">
    <citation type="journal article" date="2014" name="Int. J. Syst. Evol. Microbiol.">
        <title>Complete genome sequence of Corynebacterium casei LMG S-19264T (=DSM 44701T), isolated from a smear-ripened cheese.</title>
        <authorList>
            <consortium name="US DOE Joint Genome Institute (JGI-PGF)"/>
            <person name="Walter F."/>
            <person name="Albersmeier A."/>
            <person name="Kalinowski J."/>
            <person name="Ruckert C."/>
        </authorList>
    </citation>
    <scope>NUCLEOTIDE SEQUENCE</scope>
    <source>
        <strain evidence="8">JCM 31740</strain>
    </source>
</reference>
<keyword evidence="3 6" id="KW-0812">Transmembrane</keyword>
<reference evidence="9" key="2">
    <citation type="submission" date="2018-04" db="EMBL/GenBank/DDBJ databases">
        <title>Complete genome sequence of Sulfodiicoccus acidiphilus strain HS-1.</title>
        <authorList>
            <person name="Sakai H.D."/>
            <person name="Kurosawa N."/>
        </authorList>
    </citation>
    <scope>NUCLEOTIDE SEQUENCE [LARGE SCALE GENOMIC DNA]</scope>
    <source>
        <strain evidence="9">HS-1</strain>
    </source>
</reference>
<feature type="transmembrane region" description="Helical" evidence="6">
    <location>
        <begin position="451"/>
        <end position="474"/>
    </location>
</feature>
<evidence type="ECO:0000256" key="3">
    <source>
        <dbReference type="ARBA" id="ARBA00022692"/>
    </source>
</evidence>
<accession>A0A348B1V7</accession>
<feature type="transmembrane region" description="Helical" evidence="6">
    <location>
        <begin position="486"/>
        <end position="511"/>
    </location>
</feature>
<feature type="transmembrane region" description="Helical" evidence="6">
    <location>
        <begin position="411"/>
        <end position="431"/>
    </location>
</feature>
<evidence type="ECO:0000256" key="1">
    <source>
        <dbReference type="ARBA" id="ARBA00004141"/>
    </source>
</evidence>
<keyword evidence="4 6" id="KW-1133">Transmembrane helix</keyword>
<feature type="transmembrane region" description="Helical" evidence="6">
    <location>
        <begin position="212"/>
        <end position="236"/>
    </location>
</feature>
<evidence type="ECO:0000256" key="4">
    <source>
        <dbReference type="ARBA" id="ARBA00022989"/>
    </source>
</evidence>
<dbReference type="InterPro" id="IPR001248">
    <property type="entry name" value="Pur-cyt_permease"/>
</dbReference>
<gene>
    <name evidence="8" type="ORF">GCM10007116_10220</name>
    <name evidence="7" type="ORF">HS1genome_0548</name>
</gene>
<feature type="transmembrane region" description="Helical" evidence="6">
    <location>
        <begin position="57"/>
        <end position="76"/>
    </location>
</feature>
<feature type="transmembrane region" description="Helical" evidence="6">
    <location>
        <begin position="340"/>
        <end position="364"/>
    </location>
</feature>
<evidence type="ECO:0000313" key="9">
    <source>
        <dbReference type="Proteomes" id="UP000276741"/>
    </source>
</evidence>
<feature type="transmembrane region" description="Helical" evidence="6">
    <location>
        <begin position="182"/>
        <end position="200"/>
    </location>
</feature>
<dbReference type="PANTHER" id="PTHR30618:SF0">
    <property type="entry name" value="PURINE-URACIL PERMEASE NCS1"/>
    <property type="match status" value="1"/>
</dbReference>
<evidence type="ECO:0000313" key="7">
    <source>
        <dbReference type="EMBL" id="BBD72159.1"/>
    </source>
</evidence>
<comment type="similarity">
    <text evidence="2">Belongs to the purine-cytosine permease (2.A.39) family.</text>
</comment>
<proteinExistence type="inferred from homology"/>
<dbReference type="InterPro" id="IPR045225">
    <property type="entry name" value="Uracil/uridine/allantoin_perm"/>
</dbReference>
<sequence>MPNEVSELDRLAVMRFYPTSGQIEVTREFPEETYLWNKDFHPTPVEKRNWGPWTYMAIWFGMVFVVPTWFLAGAGFSFGLNWYEILIDFFLGSLIIIVPTIIQSHGGARYGMSEPQLTRSRWGIYGAQLPSWIRAVISMGWWGIVSYIITEAAVAMYVSASGKLSLLQGASPYSLAKSFPDIFWPVFVAVILVQVLLFYVSPPVKAQPPLKMLARAAAPIVALGFAVLFVYTMTMAHWDFSPITSIPQSVRGGEFWINNLAYLNAVIADWATMAVSMPDFTRFARSQRAQTWGQVPMPFLMTMVAAIALMTTGATIALGLGGGKGISDPIILAALELPGLLKFFVLAAFMLAMFVVNVFANSIAPGYDIANTYSKYLTWFRGIVIGVVISAALGAWTFYASGAYGFIYNWLLVYGALLGGVEGVLIFDYAVIRRFKFEAVDVYLSRGRFRYLKGFNPAAFIAFAFGTTVTYLWYWGWLRTPTTQFLYVNSWISAFLITGVLYVVLMVLWVIPKYQVFLIGDLKQGYMSAEVRKLFNPGSKKD</sequence>
<feature type="transmembrane region" description="Helical" evidence="6">
    <location>
        <begin position="376"/>
        <end position="399"/>
    </location>
</feature>
<reference evidence="7" key="3">
    <citation type="journal article" date="2019" name="BMC Res. Notes">
        <title>Complete genome sequence of the Sulfodiicoccus acidiphilus strain HS-1T, the first crenarchaeon that lacks polB3, isolated from an acidic hot spring in Ohwaku-dani, Hakone, Japan.</title>
        <authorList>
            <person name="Sakai H.D."/>
            <person name="Kurosawa N."/>
        </authorList>
    </citation>
    <scope>NUCLEOTIDE SEQUENCE</scope>
    <source>
        <strain evidence="7">HS-1</strain>
    </source>
</reference>
<keyword evidence="9" id="KW-1185">Reference proteome</keyword>
<feature type="transmembrane region" description="Helical" evidence="6">
    <location>
        <begin position="256"/>
        <end position="277"/>
    </location>
</feature>
<dbReference type="AlphaFoldDB" id="A0A348B1V7"/>
<dbReference type="Proteomes" id="UP000616143">
    <property type="component" value="Unassembled WGS sequence"/>
</dbReference>
<comment type="subcellular location">
    <subcellularLocation>
        <location evidence="1">Membrane</location>
        <topology evidence="1">Multi-pass membrane protein</topology>
    </subcellularLocation>
</comment>